<keyword evidence="1" id="KW-0812">Transmembrane</keyword>
<dbReference type="GO" id="GO:0016020">
    <property type="term" value="C:membrane"/>
    <property type="evidence" value="ECO:0007669"/>
    <property type="project" value="TreeGrafter"/>
</dbReference>
<dbReference type="EMBL" id="QKTW01000022">
    <property type="protein sequence ID" value="PZF71747.1"/>
    <property type="molecule type" value="Genomic_DNA"/>
</dbReference>
<feature type="transmembrane region" description="Helical" evidence="1">
    <location>
        <begin position="199"/>
        <end position="220"/>
    </location>
</feature>
<keyword evidence="1" id="KW-1133">Transmembrane helix</keyword>
<keyword evidence="1" id="KW-0472">Membrane</keyword>
<protein>
    <submittedName>
        <fullName evidence="3">Fatty acid desaturase</fullName>
    </submittedName>
</protein>
<dbReference type="PANTHER" id="PTHR19353:SF73">
    <property type="entry name" value="FATTY ACID DESATURASE"/>
    <property type="match status" value="1"/>
</dbReference>
<sequence>MLAGKQLILSTKAFAKEDRKRSWGELITTFVLLTGLLVFTFFVPNIFAKLAGSILAGLVMVRAFIIYHDYLHHTILNKSVLANILMTIFGIYILAPKNIWKRSHDHHHKHNSKLFSASIGSYPVATKEKFMSMSKGERRAYLAVRHPLTIAFGYLSMFVVGMCVASFISSPRRHFDSLIALVLHAAASVALFYFFGWQAWFFCIALPFTIACAIGAYLFYAQHNFPGVTFYSNKDWAYEKAALESSSYMVMGSAMNWFTGNIGYHHIHHLNARIPFYRLPEAMRNIVELQTAKTTSLSPSDIVACLKLKVWDRQQNKMIGLKGLKATPQPRSHSTVAQVANISHEGA</sequence>
<dbReference type="InterPro" id="IPR005804">
    <property type="entry name" value="FA_desaturase_dom"/>
</dbReference>
<keyword evidence="4" id="KW-1185">Reference proteome</keyword>
<feature type="transmembrane region" description="Helical" evidence="1">
    <location>
        <begin position="148"/>
        <end position="168"/>
    </location>
</feature>
<comment type="caution">
    <text evidence="3">The sequence shown here is derived from an EMBL/GenBank/DDBJ whole genome shotgun (WGS) entry which is preliminary data.</text>
</comment>
<evidence type="ECO:0000313" key="4">
    <source>
        <dbReference type="Proteomes" id="UP000248745"/>
    </source>
</evidence>
<feature type="transmembrane region" description="Helical" evidence="1">
    <location>
        <begin position="175"/>
        <end position="193"/>
    </location>
</feature>
<dbReference type="AlphaFoldDB" id="A0A2W2B6W5"/>
<dbReference type="RefSeq" id="WP_111000118.1">
    <property type="nucleotide sequence ID" value="NZ_QKTW01000022.1"/>
</dbReference>
<dbReference type="Proteomes" id="UP000248745">
    <property type="component" value="Unassembled WGS sequence"/>
</dbReference>
<organism evidence="3 4">
    <name type="scientific">Taibaiella soli</name>
    <dbReference type="NCBI Taxonomy" id="1649169"/>
    <lineage>
        <taxon>Bacteria</taxon>
        <taxon>Pseudomonadati</taxon>
        <taxon>Bacteroidota</taxon>
        <taxon>Chitinophagia</taxon>
        <taxon>Chitinophagales</taxon>
        <taxon>Chitinophagaceae</taxon>
        <taxon>Taibaiella</taxon>
    </lineage>
</organism>
<dbReference type="GO" id="GO:0016717">
    <property type="term" value="F:oxidoreductase activity, acting on paired donors, with oxidation of a pair of donors resulting in the reduction of molecular oxygen to two molecules of water"/>
    <property type="evidence" value="ECO:0007669"/>
    <property type="project" value="TreeGrafter"/>
</dbReference>
<dbReference type="OrthoDB" id="9769653at2"/>
<feature type="transmembrane region" description="Helical" evidence="1">
    <location>
        <begin position="26"/>
        <end position="44"/>
    </location>
</feature>
<accession>A0A2W2B6W5</accession>
<feature type="transmembrane region" description="Helical" evidence="1">
    <location>
        <begin position="79"/>
        <end position="95"/>
    </location>
</feature>
<feature type="transmembrane region" description="Helical" evidence="1">
    <location>
        <begin position="50"/>
        <end position="67"/>
    </location>
</feature>
<dbReference type="Pfam" id="PF00487">
    <property type="entry name" value="FA_desaturase"/>
    <property type="match status" value="1"/>
</dbReference>
<evidence type="ECO:0000313" key="3">
    <source>
        <dbReference type="EMBL" id="PZF71747.1"/>
    </source>
</evidence>
<dbReference type="PANTHER" id="PTHR19353">
    <property type="entry name" value="FATTY ACID DESATURASE 2"/>
    <property type="match status" value="1"/>
</dbReference>
<evidence type="ECO:0000259" key="2">
    <source>
        <dbReference type="Pfam" id="PF00487"/>
    </source>
</evidence>
<gene>
    <name evidence="3" type="ORF">DN068_16915</name>
</gene>
<proteinExistence type="predicted"/>
<dbReference type="InterPro" id="IPR012171">
    <property type="entry name" value="Fatty_acid_desaturase"/>
</dbReference>
<feature type="domain" description="Fatty acid desaturase" evidence="2">
    <location>
        <begin position="50"/>
        <end position="288"/>
    </location>
</feature>
<evidence type="ECO:0000256" key="1">
    <source>
        <dbReference type="SAM" id="Phobius"/>
    </source>
</evidence>
<reference evidence="3 4" key="1">
    <citation type="submission" date="2018-06" db="EMBL/GenBank/DDBJ databases">
        <title>Mucibacter soli gen. nov., sp. nov., a new member of the family Chitinophagaceae producing mucin.</title>
        <authorList>
            <person name="Kim M.-K."/>
            <person name="Park S."/>
            <person name="Kim T.-S."/>
            <person name="Joung Y."/>
            <person name="Han J.-H."/>
            <person name="Kim S.B."/>
        </authorList>
    </citation>
    <scope>NUCLEOTIDE SEQUENCE [LARGE SCALE GENOMIC DNA]</scope>
    <source>
        <strain evidence="3 4">R1-15</strain>
    </source>
</reference>
<name>A0A2W2B6W5_9BACT</name>
<dbReference type="GO" id="GO:0006629">
    <property type="term" value="P:lipid metabolic process"/>
    <property type="evidence" value="ECO:0007669"/>
    <property type="project" value="InterPro"/>
</dbReference>